<comment type="caution">
    <text evidence="2">The sequence shown here is derived from an EMBL/GenBank/DDBJ whole genome shotgun (WGS) entry which is preliminary data.</text>
</comment>
<dbReference type="AlphaFoldDB" id="A0AAV0MJ79"/>
<feature type="region of interest" description="Disordered" evidence="1">
    <location>
        <begin position="1"/>
        <end position="52"/>
    </location>
</feature>
<proteinExistence type="predicted"/>
<sequence>MRPNHQPHHRPHRIRRRALRPAPVGNRRPPFPAEAHLPQAHQRHGSSPARNR</sequence>
<evidence type="ECO:0000256" key="1">
    <source>
        <dbReference type="SAM" id="MobiDB-lite"/>
    </source>
</evidence>
<name>A0AAV0MJ79_9ROSI</name>
<keyword evidence="3" id="KW-1185">Reference proteome</keyword>
<gene>
    <name evidence="2" type="ORF">LITE_LOCUS29168</name>
</gene>
<reference evidence="2" key="1">
    <citation type="submission" date="2022-08" db="EMBL/GenBank/DDBJ databases">
        <authorList>
            <person name="Gutierrez-Valencia J."/>
        </authorList>
    </citation>
    <scope>NUCLEOTIDE SEQUENCE</scope>
</reference>
<dbReference type="EMBL" id="CAMGYJ010000007">
    <property type="protein sequence ID" value="CAI0446828.1"/>
    <property type="molecule type" value="Genomic_DNA"/>
</dbReference>
<organism evidence="2 3">
    <name type="scientific">Linum tenue</name>
    <dbReference type="NCBI Taxonomy" id="586396"/>
    <lineage>
        <taxon>Eukaryota</taxon>
        <taxon>Viridiplantae</taxon>
        <taxon>Streptophyta</taxon>
        <taxon>Embryophyta</taxon>
        <taxon>Tracheophyta</taxon>
        <taxon>Spermatophyta</taxon>
        <taxon>Magnoliopsida</taxon>
        <taxon>eudicotyledons</taxon>
        <taxon>Gunneridae</taxon>
        <taxon>Pentapetalae</taxon>
        <taxon>rosids</taxon>
        <taxon>fabids</taxon>
        <taxon>Malpighiales</taxon>
        <taxon>Linaceae</taxon>
        <taxon>Linum</taxon>
    </lineage>
</organism>
<evidence type="ECO:0000313" key="2">
    <source>
        <dbReference type="EMBL" id="CAI0446828.1"/>
    </source>
</evidence>
<evidence type="ECO:0000313" key="3">
    <source>
        <dbReference type="Proteomes" id="UP001154282"/>
    </source>
</evidence>
<accession>A0AAV0MJ79</accession>
<protein>
    <submittedName>
        <fullName evidence="2">Uncharacterized protein</fullName>
    </submittedName>
</protein>
<dbReference type="Proteomes" id="UP001154282">
    <property type="component" value="Unassembled WGS sequence"/>
</dbReference>
<feature type="compositionally biased region" description="Basic residues" evidence="1">
    <location>
        <begin position="1"/>
        <end position="19"/>
    </location>
</feature>